<organism evidence="5 6">
    <name type="scientific">Dacryopinax primogenitus (strain DJM 731)</name>
    <name type="common">Brown rot fungus</name>
    <dbReference type="NCBI Taxonomy" id="1858805"/>
    <lineage>
        <taxon>Eukaryota</taxon>
        <taxon>Fungi</taxon>
        <taxon>Dikarya</taxon>
        <taxon>Basidiomycota</taxon>
        <taxon>Agaricomycotina</taxon>
        <taxon>Dacrymycetes</taxon>
        <taxon>Dacrymycetales</taxon>
        <taxon>Dacrymycetaceae</taxon>
        <taxon>Dacryopinax</taxon>
    </lineage>
</organism>
<accession>M5FVI5</accession>
<dbReference type="PANTHER" id="PTHR14097">
    <property type="entry name" value="OXIDOREDUCTASE HTATIP2"/>
    <property type="match status" value="1"/>
</dbReference>
<dbReference type="GO" id="GO:0005741">
    <property type="term" value="C:mitochondrial outer membrane"/>
    <property type="evidence" value="ECO:0007669"/>
    <property type="project" value="UniProtKB-SubCell"/>
</dbReference>
<evidence type="ECO:0000256" key="2">
    <source>
        <dbReference type="ARBA" id="ARBA00006617"/>
    </source>
</evidence>
<dbReference type="Gene3D" id="3.40.50.720">
    <property type="entry name" value="NAD(P)-binding Rossmann-like Domain"/>
    <property type="match status" value="1"/>
</dbReference>
<feature type="domain" description="NAD(P)-binding" evidence="4">
    <location>
        <begin position="10"/>
        <end position="161"/>
    </location>
</feature>
<dbReference type="OrthoDB" id="430436at2759"/>
<dbReference type="GO" id="GO:0051170">
    <property type="term" value="P:import into nucleus"/>
    <property type="evidence" value="ECO:0007669"/>
    <property type="project" value="TreeGrafter"/>
</dbReference>
<evidence type="ECO:0000256" key="1">
    <source>
        <dbReference type="ARBA" id="ARBA00004450"/>
    </source>
</evidence>
<evidence type="ECO:0000313" key="6">
    <source>
        <dbReference type="Proteomes" id="UP000030653"/>
    </source>
</evidence>
<evidence type="ECO:0000256" key="3">
    <source>
        <dbReference type="SAM" id="MobiDB-lite"/>
    </source>
</evidence>
<dbReference type="Pfam" id="PF13460">
    <property type="entry name" value="NAD_binding_10"/>
    <property type="match status" value="1"/>
</dbReference>
<dbReference type="InterPro" id="IPR016040">
    <property type="entry name" value="NAD(P)-bd_dom"/>
</dbReference>
<dbReference type="InterPro" id="IPR036291">
    <property type="entry name" value="NAD(P)-bd_dom_sf"/>
</dbReference>
<comment type="subcellular location">
    <subcellularLocation>
        <location evidence="1">Mitochondrion outer membrane</location>
        <topology evidence="1">Peripheral membrane protein</topology>
    </subcellularLocation>
</comment>
<dbReference type="HOGENOM" id="CLU_524795_0_0_1"/>
<evidence type="ECO:0000313" key="5">
    <source>
        <dbReference type="EMBL" id="EJU01826.1"/>
    </source>
</evidence>
<dbReference type="RefSeq" id="XP_040628723.1">
    <property type="nucleotide sequence ID" value="XM_040770170.1"/>
</dbReference>
<name>M5FVI5_DACPD</name>
<reference evidence="5 6" key="1">
    <citation type="journal article" date="2012" name="Science">
        <title>The Paleozoic origin of enzymatic lignin decomposition reconstructed from 31 fungal genomes.</title>
        <authorList>
            <person name="Floudas D."/>
            <person name="Binder M."/>
            <person name="Riley R."/>
            <person name="Barry K."/>
            <person name="Blanchette R.A."/>
            <person name="Henrissat B."/>
            <person name="Martinez A.T."/>
            <person name="Otillar R."/>
            <person name="Spatafora J.W."/>
            <person name="Yadav J.S."/>
            <person name="Aerts A."/>
            <person name="Benoit I."/>
            <person name="Boyd A."/>
            <person name="Carlson A."/>
            <person name="Copeland A."/>
            <person name="Coutinho P.M."/>
            <person name="de Vries R.P."/>
            <person name="Ferreira P."/>
            <person name="Findley K."/>
            <person name="Foster B."/>
            <person name="Gaskell J."/>
            <person name="Glotzer D."/>
            <person name="Gorecki P."/>
            <person name="Heitman J."/>
            <person name="Hesse C."/>
            <person name="Hori C."/>
            <person name="Igarashi K."/>
            <person name="Jurgens J.A."/>
            <person name="Kallen N."/>
            <person name="Kersten P."/>
            <person name="Kohler A."/>
            <person name="Kuees U."/>
            <person name="Kumar T.K.A."/>
            <person name="Kuo A."/>
            <person name="LaButti K."/>
            <person name="Larrondo L.F."/>
            <person name="Lindquist E."/>
            <person name="Ling A."/>
            <person name="Lombard V."/>
            <person name="Lucas S."/>
            <person name="Lundell T."/>
            <person name="Martin R."/>
            <person name="McLaughlin D.J."/>
            <person name="Morgenstern I."/>
            <person name="Morin E."/>
            <person name="Murat C."/>
            <person name="Nagy L.G."/>
            <person name="Nolan M."/>
            <person name="Ohm R.A."/>
            <person name="Patyshakuliyeva A."/>
            <person name="Rokas A."/>
            <person name="Ruiz-Duenas F.J."/>
            <person name="Sabat G."/>
            <person name="Salamov A."/>
            <person name="Samejima M."/>
            <person name="Schmutz J."/>
            <person name="Slot J.C."/>
            <person name="St John F."/>
            <person name="Stenlid J."/>
            <person name="Sun H."/>
            <person name="Sun S."/>
            <person name="Syed K."/>
            <person name="Tsang A."/>
            <person name="Wiebenga A."/>
            <person name="Young D."/>
            <person name="Pisabarro A."/>
            <person name="Eastwood D.C."/>
            <person name="Martin F."/>
            <person name="Cullen D."/>
            <person name="Grigoriev I.V."/>
            <person name="Hibbett D.S."/>
        </authorList>
    </citation>
    <scope>NUCLEOTIDE SEQUENCE [LARGE SCALE GENOMIC DNA]</scope>
    <source>
        <strain evidence="5 6">DJM-731 SS1</strain>
    </source>
</reference>
<sequence length="519" mass="56578">MSTKTALLIGATGNVGSHLLRELLASPHFSKVGEFGRHVTPADKVPTEGKAKLEQHTIDFENLGQAGLEKEKWDVVFVTLGTTRQAAGSAEKFTKIDKDYVVDAAKHAFDPSKQQRMVYLSSEGANAKSSFLYLRSKGETELALAQMGYAETIVFRPGFLQGATRSTPRYAEAVLAALVPALRLVWSGAGMHIKDVAKAMRIAGDVGAANLPKQVGATKVDGFTLISNQGATVLSKTDLRLPFVVRWSWDGTRADARLSPYTGILTVDGQEIASRLLVPTSHPVIIDQCIVTPDNRAFRAPFAFQDLQPTDDPTKLGVIEFCAFSLSESALQEFKYPGKVVDNSKQKKPDKEASDKQTADKEATSGGEQVADKTGTTDSQAAGEEGKTAEADAIAGDGNTAENGAAGEQSGSKLSELEEEEPDQAELIFPFGLCQPSIEDYDRLNEMDENKIELLWTFHYGSRDIMRHFFQQQKQQQAKAVKKAEGALHSKRLALDETDVILRNIDTAYPDPSKKRRII</sequence>
<dbReference type="GeneID" id="63685232"/>
<dbReference type="Proteomes" id="UP000030653">
    <property type="component" value="Unassembled WGS sequence"/>
</dbReference>
<feature type="compositionally biased region" description="Basic and acidic residues" evidence="3">
    <location>
        <begin position="342"/>
        <end position="363"/>
    </location>
</feature>
<comment type="similarity">
    <text evidence="2">Belongs to the FMP52 family.</text>
</comment>
<dbReference type="SUPFAM" id="SSF51735">
    <property type="entry name" value="NAD(P)-binding Rossmann-fold domains"/>
    <property type="match status" value="1"/>
</dbReference>
<keyword evidence="6" id="KW-1185">Reference proteome</keyword>
<proteinExistence type="inferred from homology"/>
<feature type="region of interest" description="Disordered" evidence="3">
    <location>
        <begin position="341"/>
        <end position="422"/>
    </location>
</feature>
<dbReference type="EMBL" id="JH795863">
    <property type="protein sequence ID" value="EJU01826.1"/>
    <property type="molecule type" value="Genomic_DNA"/>
</dbReference>
<evidence type="ECO:0000259" key="4">
    <source>
        <dbReference type="Pfam" id="PF13460"/>
    </source>
</evidence>
<protein>
    <recommendedName>
        <fullName evidence="4">NAD(P)-binding domain-containing protein</fullName>
    </recommendedName>
</protein>
<dbReference type="STRING" id="1858805.M5FVI5"/>
<dbReference type="AlphaFoldDB" id="M5FVI5"/>
<gene>
    <name evidence="5" type="ORF">DACRYDRAFT_116261</name>
</gene>
<dbReference type="PANTHER" id="PTHR14097:SF7">
    <property type="entry name" value="OXIDOREDUCTASE HTATIP2"/>
    <property type="match status" value="1"/>
</dbReference>